<proteinExistence type="predicted"/>
<dbReference type="SUPFAM" id="SSF158397">
    <property type="entry name" value="TM1646-like"/>
    <property type="match status" value="1"/>
</dbReference>
<comment type="caution">
    <text evidence="1">The sequence shown here is derived from an EMBL/GenBank/DDBJ whole genome shotgun (WGS) entry which is preliminary data.</text>
</comment>
<evidence type="ECO:0000313" key="2">
    <source>
        <dbReference type="Proteomes" id="UP000288024"/>
    </source>
</evidence>
<dbReference type="Pfam" id="PF03885">
    <property type="entry name" value="DUF327"/>
    <property type="match status" value="1"/>
</dbReference>
<dbReference type="InterPro" id="IPR005585">
    <property type="entry name" value="DUF327"/>
</dbReference>
<dbReference type="Proteomes" id="UP000288024">
    <property type="component" value="Unassembled WGS sequence"/>
</dbReference>
<dbReference type="RefSeq" id="WP_127742577.1">
    <property type="nucleotide sequence ID" value="NZ_CAJCKN010000034.1"/>
</dbReference>
<dbReference type="InterPro" id="IPR024042">
    <property type="entry name" value="TM1646-like_dom_sf"/>
</dbReference>
<name>A0A3S2TR65_9BACI</name>
<protein>
    <submittedName>
        <fullName evidence="1">DUF327 family protein</fullName>
    </submittedName>
</protein>
<dbReference type="GeneID" id="87619902"/>
<organism evidence="1 2">
    <name type="scientific">Niallia taxi</name>
    <dbReference type="NCBI Taxonomy" id="2499688"/>
    <lineage>
        <taxon>Bacteria</taxon>
        <taxon>Bacillati</taxon>
        <taxon>Bacillota</taxon>
        <taxon>Bacilli</taxon>
        <taxon>Bacillales</taxon>
        <taxon>Bacillaceae</taxon>
        <taxon>Niallia</taxon>
    </lineage>
</organism>
<sequence length="145" mass="16478">MKINKDIRVNTDASKQEIKTGQVETKFRELVTKQNEKLQTGQLQALMKNIDDTGTRLGRSQNLKDLNKFKSLVKQFVKEAVDFGIGLKKEKSWDHFGQGRDLSVVQVVDDKLVELTEEVMSKEKNSLNILGKIGEIKGLLINIYT</sequence>
<accession>A0A3S2TR65</accession>
<gene>
    <name evidence="1" type="ORF">EM808_26640</name>
</gene>
<evidence type="ECO:0000313" key="1">
    <source>
        <dbReference type="EMBL" id="RVT56791.1"/>
    </source>
</evidence>
<dbReference type="Gene3D" id="1.20.120.490">
    <property type="entry name" value="Hypothetical protein TM1646-like domain"/>
    <property type="match status" value="1"/>
</dbReference>
<dbReference type="EMBL" id="RZTZ01000022">
    <property type="protein sequence ID" value="RVT56791.1"/>
    <property type="molecule type" value="Genomic_DNA"/>
</dbReference>
<dbReference type="AlphaFoldDB" id="A0A3S2TR65"/>
<keyword evidence="2" id="KW-1185">Reference proteome</keyword>
<reference evidence="1 2" key="1">
    <citation type="submission" date="2019-01" db="EMBL/GenBank/DDBJ databases">
        <title>Bacillus sp. M5HDSG1-1, whole genome shotgun sequence.</title>
        <authorList>
            <person name="Tuo L."/>
        </authorList>
    </citation>
    <scope>NUCLEOTIDE SEQUENCE [LARGE SCALE GENOMIC DNA]</scope>
    <source>
        <strain evidence="1 2">M5HDSG1-1</strain>
    </source>
</reference>